<dbReference type="PANTHER" id="PTHR33755:SF6">
    <property type="entry name" value="PLASMID STABILIZATION SYSTEM PROTEIN"/>
    <property type="match status" value="1"/>
</dbReference>
<dbReference type="InterPro" id="IPR051803">
    <property type="entry name" value="TA_system_RelE-like_toxin"/>
</dbReference>
<dbReference type="InterPro" id="IPR035093">
    <property type="entry name" value="RelE/ParE_toxin_dom_sf"/>
</dbReference>
<dbReference type="EMBL" id="CP013266">
    <property type="protein sequence ID" value="ALR23072.1"/>
    <property type="molecule type" value="Genomic_DNA"/>
</dbReference>
<dbReference type="RefSeq" id="WP_021233331.1">
    <property type="nucleotide sequence ID" value="NZ_CP013266.1"/>
</dbReference>
<evidence type="ECO:0000313" key="4">
    <source>
        <dbReference type="Proteomes" id="UP000056968"/>
    </source>
</evidence>
<keyword evidence="3" id="KW-0614">Plasmid</keyword>
<dbReference type="Proteomes" id="UP000056968">
    <property type="component" value="Plasmid pDE2"/>
</dbReference>
<keyword evidence="4" id="KW-1185">Reference proteome</keyword>
<gene>
    <name evidence="3" type="ORF">ATN00_21515</name>
</gene>
<dbReference type="InterPro" id="IPR007712">
    <property type="entry name" value="RelE/ParE_toxin"/>
</dbReference>
<evidence type="ECO:0000313" key="3">
    <source>
        <dbReference type="EMBL" id="ALR23072.1"/>
    </source>
</evidence>
<dbReference type="Gene3D" id="3.30.2310.20">
    <property type="entry name" value="RelE-like"/>
    <property type="match status" value="1"/>
</dbReference>
<dbReference type="AlphaFoldDB" id="A0A0S3F620"/>
<protein>
    <recommendedName>
        <fullName evidence="5">Plasmid stabilization protein</fullName>
    </recommendedName>
</protein>
<keyword evidence="2" id="KW-1277">Toxin-antitoxin system</keyword>
<evidence type="ECO:0008006" key="5">
    <source>
        <dbReference type="Google" id="ProtNLM"/>
    </source>
</evidence>
<dbReference type="OrthoDB" id="8369899at2"/>
<organism evidence="3 4">
    <name type="scientific">Sphingobium baderi</name>
    <dbReference type="NCBI Taxonomy" id="1332080"/>
    <lineage>
        <taxon>Bacteria</taxon>
        <taxon>Pseudomonadati</taxon>
        <taxon>Pseudomonadota</taxon>
        <taxon>Alphaproteobacteria</taxon>
        <taxon>Sphingomonadales</taxon>
        <taxon>Sphingomonadaceae</taxon>
        <taxon>Sphingobium</taxon>
    </lineage>
</organism>
<comment type="similarity">
    <text evidence="1">Belongs to the RelE toxin family.</text>
</comment>
<name>A0A0S3F620_9SPHN</name>
<sequence>MKVILTPDALADLDHIAEHIEKDNPARAISFVEELREAARRLADLPQGYPLVPRYERYGIRRRSYRRYGILYRPEAHRILILRFLGPGQDHDRALQLV</sequence>
<evidence type="ECO:0000256" key="1">
    <source>
        <dbReference type="ARBA" id="ARBA00006226"/>
    </source>
</evidence>
<geneLocation type="plasmid" evidence="3 4">
    <name>pDE2</name>
</geneLocation>
<dbReference type="Pfam" id="PF05016">
    <property type="entry name" value="ParE_toxin"/>
    <property type="match status" value="1"/>
</dbReference>
<dbReference type="PANTHER" id="PTHR33755">
    <property type="entry name" value="TOXIN PARE1-RELATED"/>
    <property type="match status" value="1"/>
</dbReference>
<dbReference type="KEGG" id="sbd:ATN00_21515"/>
<dbReference type="GeneID" id="94376419"/>
<proteinExistence type="inferred from homology"/>
<reference evidence="3 4" key="1">
    <citation type="submission" date="2015-11" db="EMBL/GenBank/DDBJ databases">
        <title>A Two-component Flavoprotein Monooxygenase System MeaXY Responsible for para-Hydroxylation of 2-Methyl-6-ethylaniline and 2,6-Diethylaniline in Sphingobium baderi DE-13.</title>
        <authorList>
            <person name="Cheng M."/>
            <person name="Meng Q."/>
            <person name="Yang Y."/>
            <person name="Chu C."/>
            <person name="Yan X."/>
            <person name="He J."/>
            <person name="Li S."/>
        </authorList>
    </citation>
    <scope>NUCLEOTIDE SEQUENCE [LARGE SCALE GENOMIC DNA]</scope>
    <source>
        <strain evidence="3 4">DE-13</strain>
        <plasmid evidence="4">Plasmid pDE2</plasmid>
    </source>
</reference>
<accession>A0A0S3F620</accession>
<evidence type="ECO:0000256" key="2">
    <source>
        <dbReference type="ARBA" id="ARBA00022649"/>
    </source>
</evidence>